<name>A0ABN1JK14_9CLOT</name>
<proteinExistence type="predicted"/>
<comment type="caution">
    <text evidence="2">The sequence shown here is derived from an EMBL/GenBank/DDBJ whole genome shotgun (WGS) entry which is preliminary data.</text>
</comment>
<accession>A0ABN1JK14</accession>
<keyword evidence="1" id="KW-1133">Transmembrane helix</keyword>
<dbReference type="NCBIfam" id="TIGR02185">
    <property type="entry name" value="Trep_Strep"/>
    <property type="match status" value="1"/>
</dbReference>
<feature type="transmembrane region" description="Helical" evidence="1">
    <location>
        <begin position="116"/>
        <end position="135"/>
    </location>
</feature>
<dbReference type="Pfam" id="PF09605">
    <property type="entry name" value="Trep_Strep"/>
    <property type="match status" value="1"/>
</dbReference>
<dbReference type="RefSeq" id="WP_343761664.1">
    <property type="nucleotide sequence ID" value="NZ_BAAACG010000010.1"/>
</dbReference>
<protein>
    <submittedName>
        <fullName evidence="2">MptD family putative ECF transporter S component</fullName>
    </submittedName>
</protein>
<reference evidence="2 3" key="1">
    <citation type="journal article" date="2019" name="Int. J. Syst. Evol. Microbiol.">
        <title>The Global Catalogue of Microorganisms (GCM) 10K type strain sequencing project: providing services to taxonomists for standard genome sequencing and annotation.</title>
        <authorList>
            <consortium name="The Broad Institute Genomics Platform"/>
            <consortium name="The Broad Institute Genome Sequencing Center for Infectious Disease"/>
            <person name="Wu L."/>
            <person name="Ma J."/>
        </authorList>
    </citation>
    <scope>NUCLEOTIDE SEQUENCE [LARGE SCALE GENOMIC DNA]</scope>
    <source>
        <strain evidence="2 3">JCM 1407</strain>
    </source>
</reference>
<keyword evidence="1" id="KW-0472">Membrane</keyword>
<gene>
    <name evidence="2" type="ORF">GCM10008906_22300</name>
</gene>
<feature type="transmembrane region" description="Helical" evidence="1">
    <location>
        <begin position="38"/>
        <end position="59"/>
    </location>
</feature>
<feature type="transmembrane region" description="Helical" evidence="1">
    <location>
        <begin position="88"/>
        <end position="104"/>
    </location>
</feature>
<feature type="transmembrane region" description="Helical" evidence="1">
    <location>
        <begin position="12"/>
        <end position="32"/>
    </location>
</feature>
<dbReference type="Proteomes" id="UP001501510">
    <property type="component" value="Unassembled WGS sequence"/>
</dbReference>
<feature type="transmembrane region" description="Helical" evidence="1">
    <location>
        <begin position="66"/>
        <end position="82"/>
    </location>
</feature>
<evidence type="ECO:0000256" key="1">
    <source>
        <dbReference type="SAM" id="Phobius"/>
    </source>
</evidence>
<evidence type="ECO:0000313" key="3">
    <source>
        <dbReference type="Proteomes" id="UP001501510"/>
    </source>
</evidence>
<dbReference type="EMBL" id="BAAACG010000010">
    <property type="protein sequence ID" value="GAA0741314.1"/>
    <property type="molecule type" value="Genomic_DNA"/>
</dbReference>
<keyword evidence="3" id="KW-1185">Reference proteome</keyword>
<keyword evidence="1" id="KW-0812">Transmembrane</keyword>
<feature type="transmembrane region" description="Helical" evidence="1">
    <location>
        <begin position="164"/>
        <end position="183"/>
    </location>
</feature>
<evidence type="ECO:0000313" key="2">
    <source>
        <dbReference type="EMBL" id="GAA0741314.1"/>
    </source>
</evidence>
<dbReference type="InterPro" id="IPR011733">
    <property type="entry name" value="CHP02185_IM"/>
</dbReference>
<organism evidence="2 3">
    <name type="scientific">Clostridium oceanicum</name>
    <dbReference type="NCBI Taxonomy" id="1543"/>
    <lineage>
        <taxon>Bacteria</taxon>
        <taxon>Bacillati</taxon>
        <taxon>Bacillota</taxon>
        <taxon>Clostridia</taxon>
        <taxon>Eubacteriales</taxon>
        <taxon>Clostridiaceae</taxon>
        <taxon>Clostridium</taxon>
    </lineage>
</organism>
<sequence>MNKINKFSVRDIITMVILSVLIVVVQLAVNAVSMVNEFFSLVLSSGVVCFLSAPIYVVMIKKVKKPLVTFVYSSILALVYLMMGYWFISIYLILVGIICELFLYKNQNNKQIIKAWTFFSMAYVGTSILPIFIMWDDYVTASLNGGMTMEYINSYKNYYTEPKWIIFIVAFAAISGLIGSYYGTKLTKKHFDKAGVL</sequence>